<dbReference type="VEuPathDB" id="VectorBase:MDOMA2_012049"/>
<organism evidence="2 3">
    <name type="scientific">Musca domestica</name>
    <name type="common">House fly</name>
    <dbReference type="NCBI Taxonomy" id="7370"/>
    <lineage>
        <taxon>Eukaryota</taxon>
        <taxon>Metazoa</taxon>
        <taxon>Ecdysozoa</taxon>
        <taxon>Arthropoda</taxon>
        <taxon>Hexapoda</taxon>
        <taxon>Insecta</taxon>
        <taxon>Pterygota</taxon>
        <taxon>Neoptera</taxon>
        <taxon>Endopterygota</taxon>
        <taxon>Diptera</taxon>
        <taxon>Brachycera</taxon>
        <taxon>Muscomorpha</taxon>
        <taxon>Muscoidea</taxon>
        <taxon>Muscidae</taxon>
        <taxon>Musca</taxon>
    </lineage>
</organism>
<name>A0A9J7I723_MUSDO</name>
<feature type="region of interest" description="Disordered" evidence="1">
    <location>
        <begin position="76"/>
        <end position="118"/>
    </location>
</feature>
<proteinExistence type="predicted"/>
<accession>A0A9J7I723</accession>
<reference evidence="3" key="1">
    <citation type="submission" date="2025-08" db="UniProtKB">
        <authorList>
            <consortium name="RefSeq"/>
        </authorList>
    </citation>
    <scope>IDENTIFICATION</scope>
    <source>
        <strain evidence="3">Aabys</strain>
        <tissue evidence="3">Whole body</tissue>
    </source>
</reference>
<evidence type="ECO:0000313" key="3">
    <source>
        <dbReference type="RefSeq" id="XP_005191246.2"/>
    </source>
</evidence>
<protein>
    <submittedName>
        <fullName evidence="3">Uncharacterized protein LOC101888677</fullName>
    </submittedName>
</protein>
<evidence type="ECO:0000313" key="2">
    <source>
        <dbReference type="Proteomes" id="UP001652621"/>
    </source>
</evidence>
<dbReference type="GeneID" id="101888677"/>
<dbReference type="OrthoDB" id="7995378at2759"/>
<sequence>MDNIVDKTIVNNLYLHQNMSKVIEIIDSDEDAAPTRTSLNAANETSPGQSRRRPRKSVLHAIDDAEVQFETIAVEDEEKTNPQEDISLLKSSSSGRPLSRLTPKTTPKILAPKPPSSADAAHATFEEYLTRPDVKECMTSIALERVRVNYLLTLFGMPEINFSLYTQPDILKFQFEERLKQQKMMQNVGSRVRNPAKPDSVPT</sequence>
<gene>
    <name evidence="3" type="primary">LOC101888677</name>
</gene>
<dbReference type="AlphaFoldDB" id="A0A9J7I723"/>
<dbReference type="Proteomes" id="UP001652621">
    <property type="component" value="Unplaced"/>
</dbReference>
<keyword evidence="2" id="KW-1185">Reference proteome</keyword>
<dbReference type="RefSeq" id="XP_005191246.2">
    <property type="nucleotide sequence ID" value="XM_005191189.4"/>
</dbReference>
<dbReference type="KEGG" id="mde:101888677"/>
<evidence type="ECO:0000256" key="1">
    <source>
        <dbReference type="SAM" id="MobiDB-lite"/>
    </source>
</evidence>